<comment type="subcellular location">
    <subcellularLocation>
        <location evidence="1">Chromosome</location>
    </subcellularLocation>
</comment>
<evidence type="ECO:0000259" key="8">
    <source>
        <dbReference type="Pfam" id="PF12719"/>
    </source>
</evidence>
<dbReference type="Proteomes" id="UP000812966">
    <property type="component" value="Unassembled WGS sequence"/>
</dbReference>
<comment type="caution">
    <text evidence="9">The sequence shown here is derived from an EMBL/GenBank/DDBJ whole genome shotgun (WGS) entry which is preliminary data.</text>
</comment>
<dbReference type="GO" id="GO:0000793">
    <property type="term" value="C:condensed chromosome"/>
    <property type="evidence" value="ECO:0007669"/>
    <property type="project" value="TreeGrafter"/>
</dbReference>
<evidence type="ECO:0000313" key="10">
    <source>
        <dbReference type="Proteomes" id="UP000812966"/>
    </source>
</evidence>
<evidence type="ECO:0000256" key="1">
    <source>
        <dbReference type="ARBA" id="ARBA00004286"/>
    </source>
</evidence>
<dbReference type="EMBL" id="JABELV010000002">
    <property type="protein sequence ID" value="KAG7579958.1"/>
    <property type="molecule type" value="Genomic_DNA"/>
</dbReference>
<accession>A0A8K0NU04</accession>
<dbReference type="GO" id="GO:0051301">
    <property type="term" value="P:cell division"/>
    <property type="evidence" value="ECO:0007669"/>
    <property type="project" value="UniProtKB-KW"/>
</dbReference>
<keyword evidence="5" id="KW-0498">Mitosis</keyword>
<dbReference type="SUPFAM" id="SSF48371">
    <property type="entry name" value="ARM repeat"/>
    <property type="match status" value="1"/>
</dbReference>
<evidence type="ECO:0000256" key="6">
    <source>
        <dbReference type="ARBA" id="ARBA00023067"/>
    </source>
</evidence>
<keyword evidence="6" id="KW-0226">DNA condensation</keyword>
<dbReference type="GO" id="GO:0000796">
    <property type="term" value="C:condensin complex"/>
    <property type="evidence" value="ECO:0007669"/>
    <property type="project" value="InterPro"/>
</dbReference>
<dbReference type="InterPro" id="IPR016024">
    <property type="entry name" value="ARM-type_fold"/>
</dbReference>
<dbReference type="InterPro" id="IPR025977">
    <property type="entry name" value="Cnd3_C"/>
</dbReference>
<dbReference type="PANTHER" id="PTHR14418:SF5">
    <property type="entry name" value="CONDENSIN COMPLEX SUBUNIT 3"/>
    <property type="match status" value="1"/>
</dbReference>
<comment type="similarity">
    <text evidence="2">Belongs to the CND3 (condensin subunit 3) family.</text>
</comment>
<dbReference type="Gene3D" id="1.25.10.10">
    <property type="entry name" value="Leucine-rich Repeat Variant"/>
    <property type="match status" value="1"/>
</dbReference>
<gene>
    <name evidence="9" type="ORF">FFLO_00166</name>
</gene>
<evidence type="ECO:0000256" key="3">
    <source>
        <dbReference type="ARBA" id="ARBA00022454"/>
    </source>
</evidence>
<keyword evidence="3" id="KW-0158">Chromosome</keyword>
<dbReference type="AlphaFoldDB" id="A0A8K0NU04"/>
<dbReference type="OrthoDB" id="27187at2759"/>
<protein>
    <recommendedName>
        <fullName evidence="8">Nuclear condensin complex subunit 3 C-terminal domain-containing protein</fullName>
    </recommendedName>
</protein>
<keyword evidence="7" id="KW-0131">Cell cycle</keyword>
<evidence type="ECO:0000256" key="2">
    <source>
        <dbReference type="ARBA" id="ARBA00006533"/>
    </source>
</evidence>
<organism evidence="9 10">
    <name type="scientific">Filobasidium floriforme</name>
    <dbReference type="NCBI Taxonomy" id="5210"/>
    <lineage>
        <taxon>Eukaryota</taxon>
        <taxon>Fungi</taxon>
        <taxon>Dikarya</taxon>
        <taxon>Basidiomycota</taxon>
        <taxon>Agaricomycotina</taxon>
        <taxon>Tremellomycetes</taxon>
        <taxon>Filobasidiales</taxon>
        <taxon>Filobasidiaceae</taxon>
        <taxon>Filobasidium</taxon>
    </lineage>
</organism>
<keyword evidence="4" id="KW-0132">Cell division</keyword>
<evidence type="ECO:0000313" key="9">
    <source>
        <dbReference type="EMBL" id="KAG7579958.1"/>
    </source>
</evidence>
<name>A0A8K0NU04_9TREE</name>
<feature type="domain" description="Nuclear condensin complex subunit 3 C-terminal" evidence="8">
    <location>
        <begin position="554"/>
        <end position="829"/>
    </location>
</feature>
<dbReference type="Pfam" id="PF12719">
    <property type="entry name" value="Cnd3"/>
    <property type="match status" value="1"/>
</dbReference>
<evidence type="ECO:0000256" key="7">
    <source>
        <dbReference type="ARBA" id="ARBA00023306"/>
    </source>
</evidence>
<dbReference type="InterPro" id="IPR011989">
    <property type="entry name" value="ARM-like"/>
</dbReference>
<sequence>MPVARRTIARTARESVPLPDDLVNYLDLIPPIFGQVQHNASNHRKNVVSLRKIQDKCAEITEQGPKGTMLVGEKGFNTKFMECLERVLPVKKGVAVADRVVAFVGKFVTYTTEQGEERSIRRITGENGVVEGPSSRFTIKLTRHLLSGSSAKDKSVRYRIVQTLSVLLNSLGEIDDDLYEPLRTTLVARANDKEPSIRVQAILGLSKLMGGEDEEELDEDEPSLKEIVLDMMRFDPAAEVRRVALYHLPLQPETIEHILARSRDVDSTLRKVLYSNILNNKNVPDMRVLTIGQREDLIKNGLGDREAAVRNAASGMIGGWIGEEFLERFDLSNPQTAEEALLSLFGTRRELVDDLEFDEAFWNEMTPERAFLARVFVDHCATNKDDARLERVLPVVTSFAFKIQDEFNTLISMLPEDALQPGFVGKSFVVAELCKLAVGLDYADEIGRRKMFQLAREMISQPSLPESLISLCMNILASISDSERDLIRVIVDVVTEIRLGEDEGRDRGMSIMADDDSASVATSVRSVTRRRRQSILAKANDPAAQLEAATIDLRCLLVCGSLLERVNGTLRDNEVFAGVISDLIVPSLRNKEEPALREQGLICLALCCMIEVRMAKESFILFMQQLNAGDDDLRIKTAQILFDLLMVHDIGTLVQDLMPVEQVVGLVRHILALDVPGLQAVSAEGSAKLLLSGMLYDAGLLQQLVLLFLSSDTVTNLPLRQCLSYFFPVYCYSSPLNQRRMQEIVVPTIEMLATQIKAFDPNEQAMPLSQMALLLVDWTDPSKVVEREGVEYDQQIHFYLAEGLLRMIATRSDKEMRKTITALLSKLYLPDQVETPRLQAMVVLIRNIASRRPLADAASRNALSRFEKSLTKHYPEQLEEAIDEDALRRIETLESVWGVIDRL</sequence>
<proteinExistence type="inferred from homology"/>
<dbReference type="InterPro" id="IPR027165">
    <property type="entry name" value="CND3"/>
</dbReference>
<evidence type="ECO:0000256" key="4">
    <source>
        <dbReference type="ARBA" id="ARBA00022618"/>
    </source>
</evidence>
<reference evidence="9" key="1">
    <citation type="submission" date="2020-04" db="EMBL/GenBank/DDBJ databases">
        <title>Analysis of mating type loci in Filobasidium floriforme.</title>
        <authorList>
            <person name="Nowrousian M."/>
        </authorList>
    </citation>
    <scope>NUCLEOTIDE SEQUENCE</scope>
    <source>
        <strain evidence="9">CBS 6242</strain>
    </source>
</reference>
<dbReference type="GO" id="GO:0007076">
    <property type="term" value="P:mitotic chromosome condensation"/>
    <property type="evidence" value="ECO:0007669"/>
    <property type="project" value="InterPro"/>
</dbReference>
<keyword evidence="10" id="KW-1185">Reference proteome</keyword>
<evidence type="ECO:0000256" key="5">
    <source>
        <dbReference type="ARBA" id="ARBA00022776"/>
    </source>
</evidence>
<dbReference type="PANTHER" id="PTHR14418">
    <property type="entry name" value="CONDENSIN COMPLEX SUBUNIT 3-RELATED"/>
    <property type="match status" value="1"/>
</dbReference>